<evidence type="ECO:0000313" key="2">
    <source>
        <dbReference type="EMBL" id="MPN12560.1"/>
    </source>
</evidence>
<sequence length="109" mass="11973">MPRRVSLPGADELFRGQAETPMPDVPASASPPPMKVPAGPTGRIRHDEKITVYVSTEELLNLEQIRLRLRAEYGINVDRGRLVRVAIGMLADELQTGGDDSAALQRLQQ</sequence>
<dbReference type="EMBL" id="VSSQ01058929">
    <property type="protein sequence ID" value="MPN12560.1"/>
    <property type="molecule type" value="Genomic_DNA"/>
</dbReference>
<protein>
    <submittedName>
        <fullName evidence="2">Uncharacterized protein</fullName>
    </submittedName>
</protein>
<dbReference type="AlphaFoldDB" id="A0A645FF28"/>
<name>A0A645FF28_9ZZZZ</name>
<proteinExistence type="predicted"/>
<evidence type="ECO:0000256" key="1">
    <source>
        <dbReference type="SAM" id="MobiDB-lite"/>
    </source>
</evidence>
<comment type="caution">
    <text evidence="2">The sequence shown here is derived from an EMBL/GenBank/DDBJ whole genome shotgun (WGS) entry which is preliminary data.</text>
</comment>
<reference evidence="2" key="1">
    <citation type="submission" date="2019-08" db="EMBL/GenBank/DDBJ databases">
        <authorList>
            <person name="Kucharzyk K."/>
            <person name="Murdoch R.W."/>
            <person name="Higgins S."/>
            <person name="Loffler F."/>
        </authorList>
    </citation>
    <scope>NUCLEOTIDE SEQUENCE</scope>
</reference>
<organism evidence="2">
    <name type="scientific">bioreactor metagenome</name>
    <dbReference type="NCBI Taxonomy" id="1076179"/>
    <lineage>
        <taxon>unclassified sequences</taxon>
        <taxon>metagenomes</taxon>
        <taxon>ecological metagenomes</taxon>
    </lineage>
</organism>
<accession>A0A645FF28</accession>
<gene>
    <name evidence="2" type="ORF">SDC9_159878</name>
</gene>
<feature type="region of interest" description="Disordered" evidence="1">
    <location>
        <begin position="1"/>
        <end position="43"/>
    </location>
</feature>